<sequence>MIFLDPSCGFLQEHKFKIYWIVSRYSGRKSSEFITYCVYKLSKQTQRKPVRRLKNSSLYLGKLRNIQSRLPSKKYKLKIDKIEMLFYSLQKVLKAT</sequence>
<gene>
    <name evidence="1" type="ORF">IIF7_04691</name>
</gene>
<comment type="caution">
    <text evidence="1">The sequence shown here is derived from an EMBL/GenBank/DDBJ whole genome shotgun (WGS) entry which is preliminary data.</text>
</comment>
<name>A0A1Y1T6W4_9FLAO</name>
<organism evidence="1 2">
    <name type="scientific">Zunongwangia atlantica 22II14-10F7</name>
    <dbReference type="NCBI Taxonomy" id="1185767"/>
    <lineage>
        <taxon>Bacteria</taxon>
        <taxon>Pseudomonadati</taxon>
        <taxon>Bacteroidota</taxon>
        <taxon>Flavobacteriia</taxon>
        <taxon>Flavobacteriales</taxon>
        <taxon>Flavobacteriaceae</taxon>
        <taxon>Zunongwangia</taxon>
    </lineage>
</organism>
<dbReference type="STRING" id="1185767.IIF7_04691"/>
<evidence type="ECO:0000313" key="1">
    <source>
        <dbReference type="EMBL" id="ORL46788.1"/>
    </source>
</evidence>
<dbReference type="EMBL" id="ARYN01000003">
    <property type="protein sequence ID" value="ORL46788.1"/>
    <property type="molecule type" value="Genomic_DNA"/>
</dbReference>
<accession>A0A1Y1T6W4</accession>
<dbReference type="Proteomes" id="UP000192746">
    <property type="component" value="Unassembled WGS sequence"/>
</dbReference>
<reference evidence="1 2" key="1">
    <citation type="submission" date="2013-04" db="EMBL/GenBank/DDBJ databases">
        <title>Zunongwangia sp. 22II14-10F7 Genome Sequencing.</title>
        <authorList>
            <person name="Lai Q."/>
            <person name="Shao Z."/>
        </authorList>
    </citation>
    <scope>NUCLEOTIDE SEQUENCE [LARGE SCALE GENOMIC DNA]</scope>
    <source>
        <strain evidence="1 2">22II14-10F7</strain>
    </source>
</reference>
<protein>
    <submittedName>
        <fullName evidence="1">Uncharacterized protein</fullName>
    </submittedName>
</protein>
<keyword evidence="2" id="KW-1185">Reference proteome</keyword>
<proteinExistence type="predicted"/>
<dbReference type="AlphaFoldDB" id="A0A1Y1T6W4"/>
<evidence type="ECO:0000313" key="2">
    <source>
        <dbReference type="Proteomes" id="UP000192746"/>
    </source>
</evidence>